<dbReference type="Gene3D" id="1.20.58.320">
    <property type="entry name" value="TPR-like"/>
    <property type="match status" value="1"/>
</dbReference>
<evidence type="ECO:0000313" key="1">
    <source>
        <dbReference type="EMBL" id="OOZ37696.1"/>
    </source>
</evidence>
<dbReference type="SUPFAM" id="SSF48452">
    <property type="entry name" value="TPR-like"/>
    <property type="match status" value="1"/>
</dbReference>
<dbReference type="Proteomes" id="UP000190198">
    <property type="component" value="Unassembled WGS sequence"/>
</dbReference>
<reference evidence="1 2" key="1">
    <citation type="submission" date="2016-11" db="EMBL/GenBank/DDBJ databases">
        <title>Mixed transmission modes and dynamic genome evolution in an obligate animal-bacterial symbiosis.</title>
        <authorList>
            <person name="Russell S.L."/>
            <person name="Corbett-Detig R.B."/>
            <person name="Cavanaugh C.M."/>
        </authorList>
    </citation>
    <scope>NUCLEOTIDE SEQUENCE [LARGE SCALE GENOMIC DNA]</scope>
    <source>
        <strain evidence="1">Sp-SM6</strain>
    </source>
</reference>
<keyword evidence="2" id="KW-1185">Reference proteome</keyword>
<evidence type="ECO:0008006" key="3">
    <source>
        <dbReference type="Google" id="ProtNLM"/>
    </source>
</evidence>
<dbReference type="RefSeq" id="WP_078477593.1">
    <property type="nucleotide sequence ID" value="NZ_MPRK01000269.1"/>
</dbReference>
<dbReference type="Gene3D" id="1.25.40.10">
    <property type="entry name" value="Tetratricopeptide repeat domain"/>
    <property type="match status" value="1"/>
</dbReference>
<evidence type="ECO:0000313" key="2">
    <source>
        <dbReference type="Proteomes" id="UP000190198"/>
    </source>
</evidence>
<proteinExistence type="predicted"/>
<protein>
    <recommendedName>
        <fullName evidence="3">DUF924 domain-containing protein</fullName>
    </recommendedName>
</protein>
<dbReference type="AlphaFoldDB" id="A0A1T2KY99"/>
<dbReference type="Pfam" id="PF06041">
    <property type="entry name" value="DUF924"/>
    <property type="match status" value="1"/>
</dbReference>
<dbReference type="EMBL" id="MPRK01000269">
    <property type="protein sequence ID" value="OOZ37696.1"/>
    <property type="molecule type" value="Genomic_DNA"/>
</dbReference>
<dbReference type="OrthoDB" id="7593450at2"/>
<name>A0A1T2KY99_9GAMM</name>
<sequence>MTPSDIIDYWYSDRLKKAWFASTPELDLEIKTRYEEVWHLAKNDALNGWRDSAEGCLALAIVLDQFPLNMFRGDPRSFETESKAIEISKFAVNKGFDKELKQETLPFLIMHLMHSENIEDQELSVKLFKQHNLTGNLRLAEHHRDLVRQFGRFPHRNIILGRESTKEEKHYLESNNAFKG</sequence>
<organism evidence="1 2">
    <name type="scientific">Solemya elarraichensis gill symbiont</name>
    <dbReference type="NCBI Taxonomy" id="1918949"/>
    <lineage>
        <taxon>Bacteria</taxon>
        <taxon>Pseudomonadati</taxon>
        <taxon>Pseudomonadota</taxon>
        <taxon>Gammaproteobacteria</taxon>
        <taxon>sulfur-oxidizing symbionts</taxon>
    </lineage>
</organism>
<dbReference type="InterPro" id="IPR011990">
    <property type="entry name" value="TPR-like_helical_dom_sf"/>
</dbReference>
<comment type="caution">
    <text evidence="1">The sequence shown here is derived from an EMBL/GenBank/DDBJ whole genome shotgun (WGS) entry which is preliminary data.</text>
</comment>
<gene>
    <name evidence="1" type="ORF">BOW52_10090</name>
</gene>
<dbReference type="InterPro" id="IPR010323">
    <property type="entry name" value="DUF924"/>
</dbReference>
<accession>A0A1T2KY99</accession>